<dbReference type="KEGG" id="ang:An03g04460"/>
<feature type="region of interest" description="Disordered" evidence="1">
    <location>
        <begin position="27"/>
        <end position="54"/>
    </location>
</feature>
<gene>
    <name evidence="2" type="ORF">An03g04460</name>
</gene>
<reference evidence="2" key="1">
    <citation type="submission" date="2025-02" db="EMBL/GenBank/DDBJ databases">
        <authorList>
            <consortium name="NCBI Genome Project"/>
        </authorList>
    </citation>
    <scope>NUCLEOTIDE SEQUENCE</scope>
</reference>
<evidence type="ECO:0000313" key="2">
    <source>
        <dbReference type="RefSeq" id="XP_059600284.1"/>
    </source>
</evidence>
<protein>
    <submittedName>
        <fullName evidence="2">Uncharacterized protein</fullName>
    </submittedName>
</protein>
<dbReference type="AlphaFoldDB" id="A0AAJ8BND2"/>
<name>A0AAJ8BND2_ASPNG</name>
<dbReference type="GeneID" id="84590720"/>
<organism evidence="2">
    <name type="scientific">Aspergillus niger</name>
    <dbReference type="NCBI Taxonomy" id="5061"/>
    <lineage>
        <taxon>Eukaryota</taxon>
        <taxon>Fungi</taxon>
        <taxon>Dikarya</taxon>
        <taxon>Ascomycota</taxon>
        <taxon>Pezizomycotina</taxon>
        <taxon>Eurotiomycetes</taxon>
        <taxon>Eurotiomycetidae</taxon>
        <taxon>Eurotiales</taxon>
        <taxon>Aspergillaceae</taxon>
        <taxon>Aspergillus</taxon>
        <taxon>Aspergillus subgen. Circumdati</taxon>
    </lineage>
</organism>
<sequence>MALRLRGKKGLVGENLEQKNDEFTMAQVKGKESPKAKRTEGDEIQDGEMHRRASIQPWTDCPIKDMGWGPPSQGFLSPATIWPLSLPDCKPR</sequence>
<proteinExistence type="predicted"/>
<evidence type="ECO:0000256" key="1">
    <source>
        <dbReference type="SAM" id="MobiDB-lite"/>
    </source>
</evidence>
<dbReference type="RefSeq" id="XP_059600284.1">
    <property type="nucleotide sequence ID" value="XM_059747079.1"/>
</dbReference>
<reference evidence="2" key="2">
    <citation type="submission" date="2025-08" db="UniProtKB">
        <authorList>
            <consortium name="RefSeq"/>
        </authorList>
    </citation>
    <scope>IDENTIFICATION</scope>
</reference>
<accession>A0AAJ8BND2</accession>
<dbReference type="VEuPathDB" id="FungiDB:An03g04460"/>
<feature type="compositionally biased region" description="Basic and acidic residues" evidence="1">
    <location>
        <begin position="29"/>
        <end position="51"/>
    </location>
</feature>